<sequence length="71" mass="8155">MHNVIYFSERQYMETHGRPIVGAKNSHNSSINPEFSKVKLSDVSLQHSWLKGSRNMLIKLKKILLANYLGV</sequence>
<accession>A0A0E9WNK6</accession>
<dbReference type="EMBL" id="GBXM01017529">
    <property type="protein sequence ID" value="JAH91048.1"/>
    <property type="molecule type" value="Transcribed_RNA"/>
</dbReference>
<evidence type="ECO:0000313" key="1">
    <source>
        <dbReference type="EMBL" id="JAH91048.1"/>
    </source>
</evidence>
<dbReference type="AlphaFoldDB" id="A0A0E9WNK6"/>
<reference evidence="1" key="1">
    <citation type="submission" date="2014-11" db="EMBL/GenBank/DDBJ databases">
        <authorList>
            <person name="Amaro Gonzalez C."/>
        </authorList>
    </citation>
    <scope>NUCLEOTIDE SEQUENCE</scope>
</reference>
<proteinExistence type="predicted"/>
<name>A0A0E9WNK6_ANGAN</name>
<reference evidence="1" key="2">
    <citation type="journal article" date="2015" name="Fish Shellfish Immunol.">
        <title>Early steps in the European eel (Anguilla anguilla)-Vibrio vulnificus interaction in the gills: Role of the RtxA13 toxin.</title>
        <authorList>
            <person name="Callol A."/>
            <person name="Pajuelo D."/>
            <person name="Ebbesson L."/>
            <person name="Teles M."/>
            <person name="MacKenzie S."/>
            <person name="Amaro C."/>
        </authorList>
    </citation>
    <scope>NUCLEOTIDE SEQUENCE</scope>
</reference>
<organism evidence="1">
    <name type="scientific">Anguilla anguilla</name>
    <name type="common">European freshwater eel</name>
    <name type="synonym">Muraena anguilla</name>
    <dbReference type="NCBI Taxonomy" id="7936"/>
    <lineage>
        <taxon>Eukaryota</taxon>
        <taxon>Metazoa</taxon>
        <taxon>Chordata</taxon>
        <taxon>Craniata</taxon>
        <taxon>Vertebrata</taxon>
        <taxon>Euteleostomi</taxon>
        <taxon>Actinopterygii</taxon>
        <taxon>Neopterygii</taxon>
        <taxon>Teleostei</taxon>
        <taxon>Anguilliformes</taxon>
        <taxon>Anguillidae</taxon>
        <taxon>Anguilla</taxon>
    </lineage>
</organism>
<protein>
    <submittedName>
        <fullName evidence="1">Uncharacterized protein</fullName>
    </submittedName>
</protein>